<evidence type="ECO:0000256" key="1">
    <source>
        <dbReference type="ARBA" id="ARBA00022676"/>
    </source>
</evidence>
<dbReference type="PANTHER" id="PTHR20961">
    <property type="entry name" value="GLYCOSYLTRANSFERASE"/>
    <property type="match status" value="1"/>
</dbReference>
<keyword evidence="3" id="KW-0325">Glycoprotein</keyword>
<feature type="region of interest" description="Disordered" evidence="4">
    <location>
        <begin position="28"/>
        <end position="60"/>
    </location>
</feature>
<keyword evidence="1" id="KW-0328">Glycosyltransferase</keyword>
<dbReference type="Proteomes" id="UP000001514">
    <property type="component" value="Unassembled WGS sequence"/>
</dbReference>
<dbReference type="FunCoup" id="D8T2A2">
    <property type="interactions" value="875"/>
</dbReference>
<dbReference type="KEGG" id="smo:SELMODRAFT_452923"/>
<feature type="compositionally biased region" description="Basic and acidic residues" evidence="4">
    <location>
        <begin position="45"/>
        <end position="56"/>
    </location>
</feature>
<dbReference type="InParanoid" id="D8T2A2"/>
<dbReference type="HOGENOM" id="CLU_016869_0_3_1"/>
<gene>
    <name evidence="6" type="primary">GT61A1</name>
    <name evidence="6" type="ORF">SELMODRAFT_452923</name>
</gene>
<dbReference type="Pfam" id="PF04577">
    <property type="entry name" value="Glyco_transf_61"/>
    <property type="match status" value="1"/>
</dbReference>
<name>D8T2A2_SELML</name>
<protein>
    <submittedName>
        <fullName evidence="6">Glycosyltransferase belonging to CAZy family GT61</fullName>
    </submittedName>
</protein>
<dbReference type="EMBL" id="GL377665">
    <property type="protein sequence ID" value="EFJ09227.1"/>
    <property type="molecule type" value="Genomic_DNA"/>
</dbReference>
<evidence type="ECO:0000256" key="3">
    <source>
        <dbReference type="ARBA" id="ARBA00023180"/>
    </source>
</evidence>
<evidence type="ECO:0000313" key="6">
    <source>
        <dbReference type="EMBL" id="EFJ09227.1"/>
    </source>
</evidence>
<keyword evidence="2 6" id="KW-0808">Transferase</keyword>
<evidence type="ECO:0000256" key="2">
    <source>
        <dbReference type="ARBA" id="ARBA00022679"/>
    </source>
</evidence>
<accession>D8T2A2</accession>
<evidence type="ECO:0000256" key="4">
    <source>
        <dbReference type="SAM" id="MobiDB-lite"/>
    </source>
</evidence>
<sequence>MLADDDVSSRVELHRDLQWPSASYFTMEHHPRDRGSRHNHHRRELKNPYQEEERSSGHSVLLPGRLGGTGDEIFLCDRSHPRSDVCYLKGDVRMDSRSSSFVLVAKNASTRLGEERIKPYTRKWEQSCMDIVHEVRVRAGAERRCDVYHSVPAVVFTTGGYTGNVYHEFHDGLIPLYITSQHLNREVVFVGVELHNWWLTKYGDVIAQMSNHPVIDFDRDERIHCFPEVTVGLHIHDEMAIEPSLMPGNQTIVDFRNLLDAAYQEELAQAPEPPPPSPASSIGQPRLTIIARNDTRVILNLDEIVGMARELGFWVEIRKPDRTSELKRIYRALNSSDVLLGVHGAAMTHFLFMRPGSVFIQVVPLGTKWAAAAYYGQPAQKLGLDYIGYEIEASESSLSDRYDENDTVLTDPAKISTQGWAVVKEIYLEGQNVRLSLPRFKRTLLDARRKAMAFRLRQRW</sequence>
<proteinExistence type="predicted"/>
<reference evidence="6 7" key="1">
    <citation type="journal article" date="2011" name="Science">
        <title>The Selaginella genome identifies genetic changes associated with the evolution of vascular plants.</title>
        <authorList>
            <person name="Banks J.A."/>
            <person name="Nishiyama T."/>
            <person name="Hasebe M."/>
            <person name="Bowman J.L."/>
            <person name="Gribskov M."/>
            <person name="dePamphilis C."/>
            <person name="Albert V.A."/>
            <person name="Aono N."/>
            <person name="Aoyama T."/>
            <person name="Ambrose B.A."/>
            <person name="Ashton N.W."/>
            <person name="Axtell M.J."/>
            <person name="Barker E."/>
            <person name="Barker M.S."/>
            <person name="Bennetzen J.L."/>
            <person name="Bonawitz N.D."/>
            <person name="Chapple C."/>
            <person name="Cheng C."/>
            <person name="Correa L.G."/>
            <person name="Dacre M."/>
            <person name="DeBarry J."/>
            <person name="Dreyer I."/>
            <person name="Elias M."/>
            <person name="Engstrom E.M."/>
            <person name="Estelle M."/>
            <person name="Feng L."/>
            <person name="Finet C."/>
            <person name="Floyd S.K."/>
            <person name="Frommer W.B."/>
            <person name="Fujita T."/>
            <person name="Gramzow L."/>
            <person name="Gutensohn M."/>
            <person name="Harholt J."/>
            <person name="Hattori M."/>
            <person name="Heyl A."/>
            <person name="Hirai T."/>
            <person name="Hiwatashi Y."/>
            <person name="Ishikawa M."/>
            <person name="Iwata M."/>
            <person name="Karol K.G."/>
            <person name="Koehler B."/>
            <person name="Kolukisaoglu U."/>
            <person name="Kubo M."/>
            <person name="Kurata T."/>
            <person name="Lalonde S."/>
            <person name="Li K."/>
            <person name="Li Y."/>
            <person name="Litt A."/>
            <person name="Lyons E."/>
            <person name="Manning G."/>
            <person name="Maruyama T."/>
            <person name="Michael T.P."/>
            <person name="Mikami K."/>
            <person name="Miyazaki S."/>
            <person name="Morinaga S."/>
            <person name="Murata T."/>
            <person name="Mueller-Roeber B."/>
            <person name="Nelson D.R."/>
            <person name="Obara M."/>
            <person name="Oguri Y."/>
            <person name="Olmstead R.G."/>
            <person name="Onodera N."/>
            <person name="Petersen B.L."/>
            <person name="Pils B."/>
            <person name="Prigge M."/>
            <person name="Rensing S.A."/>
            <person name="Riano-Pachon D.M."/>
            <person name="Roberts A.W."/>
            <person name="Sato Y."/>
            <person name="Scheller H.V."/>
            <person name="Schulz B."/>
            <person name="Schulz C."/>
            <person name="Shakirov E.V."/>
            <person name="Shibagaki N."/>
            <person name="Shinohara N."/>
            <person name="Shippen D.E."/>
            <person name="Soerensen I."/>
            <person name="Sotooka R."/>
            <person name="Sugimoto N."/>
            <person name="Sugita M."/>
            <person name="Sumikawa N."/>
            <person name="Tanurdzic M."/>
            <person name="Theissen G."/>
            <person name="Ulvskov P."/>
            <person name="Wakazuki S."/>
            <person name="Weng J.K."/>
            <person name="Willats W.W."/>
            <person name="Wipf D."/>
            <person name="Wolf P.G."/>
            <person name="Yang L."/>
            <person name="Zimmer A.D."/>
            <person name="Zhu Q."/>
            <person name="Mitros T."/>
            <person name="Hellsten U."/>
            <person name="Loque D."/>
            <person name="Otillar R."/>
            <person name="Salamov A."/>
            <person name="Schmutz J."/>
            <person name="Shapiro H."/>
            <person name="Lindquist E."/>
            <person name="Lucas S."/>
            <person name="Rokhsar D."/>
            <person name="Grigoriev I.V."/>
        </authorList>
    </citation>
    <scope>NUCLEOTIDE SEQUENCE [LARGE SCALE GENOMIC DNA]</scope>
</reference>
<dbReference type="InterPro" id="IPR049625">
    <property type="entry name" value="Glyco_transf_61_cat"/>
</dbReference>
<dbReference type="AlphaFoldDB" id="D8T2A2"/>
<dbReference type="GO" id="GO:0005794">
    <property type="term" value="C:Golgi apparatus"/>
    <property type="evidence" value="ECO:0007669"/>
    <property type="project" value="UniProtKB-ARBA"/>
</dbReference>
<evidence type="ECO:0000313" key="7">
    <source>
        <dbReference type="Proteomes" id="UP000001514"/>
    </source>
</evidence>
<feature type="domain" description="Glycosyltransferase 61 catalytic" evidence="5">
    <location>
        <begin position="268"/>
        <end position="360"/>
    </location>
</feature>
<organism evidence="7">
    <name type="scientific">Selaginella moellendorffii</name>
    <name type="common">Spikemoss</name>
    <dbReference type="NCBI Taxonomy" id="88036"/>
    <lineage>
        <taxon>Eukaryota</taxon>
        <taxon>Viridiplantae</taxon>
        <taxon>Streptophyta</taxon>
        <taxon>Embryophyta</taxon>
        <taxon>Tracheophyta</taxon>
        <taxon>Lycopodiopsida</taxon>
        <taxon>Selaginellales</taxon>
        <taxon>Selaginellaceae</taxon>
        <taxon>Selaginella</taxon>
    </lineage>
</organism>
<dbReference type="PANTHER" id="PTHR20961:SF124">
    <property type="entry name" value="GLYCOSYLTRANSFERASE"/>
    <property type="match status" value="1"/>
</dbReference>
<dbReference type="Gramene" id="EFJ09227">
    <property type="protein sequence ID" value="EFJ09227"/>
    <property type="gene ID" value="SELMODRAFT_452923"/>
</dbReference>
<dbReference type="GO" id="GO:0016757">
    <property type="term" value="F:glycosyltransferase activity"/>
    <property type="evidence" value="ECO:0000318"/>
    <property type="project" value="GO_Central"/>
</dbReference>
<dbReference type="STRING" id="88036.D8T2A2"/>
<dbReference type="OMA" id="GVHHPCD"/>
<keyword evidence="7" id="KW-1185">Reference proteome</keyword>
<evidence type="ECO:0000259" key="5">
    <source>
        <dbReference type="Pfam" id="PF04577"/>
    </source>
</evidence>
<dbReference type="eggNOG" id="KOG4698">
    <property type="taxonomic scope" value="Eukaryota"/>
</dbReference>
<dbReference type="InterPro" id="IPR007657">
    <property type="entry name" value="Glycosyltransferase_61"/>
</dbReference>
<dbReference type="GO" id="GO:0016763">
    <property type="term" value="F:pentosyltransferase activity"/>
    <property type="evidence" value="ECO:0007669"/>
    <property type="project" value="UniProtKB-ARBA"/>
</dbReference>